<organism evidence="1 2">
    <name type="scientific">Noviluteimonas gilva</name>
    <dbReference type="NCBI Taxonomy" id="2682097"/>
    <lineage>
        <taxon>Bacteria</taxon>
        <taxon>Pseudomonadati</taxon>
        <taxon>Pseudomonadota</taxon>
        <taxon>Gammaproteobacteria</taxon>
        <taxon>Lysobacterales</taxon>
        <taxon>Lysobacteraceae</taxon>
        <taxon>Noviluteimonas</taxon>
    </lineage>
</organism>
<accession>A0A7C9HNJ5</accession>
<name>A0A7C9HNJ5_9GAMM</name>
<evidence type="ECO:0008006" key="3">
    <source>
        <dbReference type="Google" id="ProtNLM"/>
    </source>
</evidence>
<dbReference type="EMBL" id="WOXT01000004">
    <property type="protein sequence ID" value="MUV15230.1"/>
    <property type="molecule type" value="Genomic_DNA"/>
</dbReference>
<dbReference type="Proteomes" id="UP000479692">
    <property type="component" value="Unassembled WGS sequence"/>
</dbReference>
<proteinExistence type="predicted"/>
<sequence>MDRTPVNLLWTGGWDSTFQLLRLLLVHGVEVEPIYLIDHTRGSLDVERKTMDRIRATLATEYPQTVTLLKPTRFFDVADIAPDTEIEHAYHRILRGLGIGSQYDWLARFLKQNDLRGVEIGAEFTHHGASELLIGRTVPMTAKQGYATHRLSPEAMDSDVGVLFGRLTFPLALIDKHSMKKEADLRGWIPLLAMTWFCHKPLAGEPCGMCNPCQGVVSDGFGWRIPASRRALGQVHRATIGPMKKTAKRIVQKFRGAYLTPQATGHSSHSTHSSH</sequence>
<dbReference type="SUPFAM" id="SSF52402">
    <property type="entry name" value="Adenine nucleotide alpha hydrolases-like"/>
    <property type="match status" value="1"/>
</dbReference>
<dbReference type="AlphaFoldDB" id="A0A7C9HNJ5"/>
<evidence type="ECO:0000313" key="1">
    <source>
        <dbReference type="EMBL" id="MUV15230.1"/>
    </source>
</evidence>
<protein>
    <recommendedName>
        <fullName evidence="3">7-cyano-7-deazaguanine synthase</fullName>
    </recommendedName>
</protein>
<gene>
    <name evidence="1" type="ORF">GN331_13575</name>
</gene>
<dbReference type="RefSeq" id="WP_156642772.1">
    <property type="nucleotide sequence ID" value="NZ_WOXT01000004.1"/>
</dbReference>
<dbReference type="InterPro" id="IPR014729">
    <property type="entry name" value="Rossmann-like_a/b/a_fold"/>
</dbReference>
<evidence type="ECO:0000313" key="2">
    <source>
        <dbReference type="Proteomes" id="UP000479692"/>
    </source>
</evidence>
<keyword evidence="2" id="KW-1185">Reference proteome</keyword>
<reference evidence="1 2" key="1">
    <citation type="submission" date="2019-12" db="EMBL/GenBank/DDBJ databases">
        <authorList>
            <person name="Xu J."/>
        </authorList>
    </citation>
    <scope>NUCLEOTIDE SEQUENCE [LARGE SCALE GENOMIC DNA]</scope>
    <source>
        <strain evidence="1 2">HX-5-24</strain>
    </source>
</reference>
<comment type="caution">
    <text evidence="1">The sequence shown here is derived from an EMBL/GenBank/DDBJ whole genome shotgun (WGS) entry which is preliminary data.</text>
</comment>
<dbReference type="Gene3D" id="3.40.50.620">
    <property type="entry name" value="HUPs"/>
    <property type="match status" value="1"/>
</dbReference>